<dbReference type="GO" id="GO:0016818">
    <property type="term" value="F:hydrolase activity, acting on acid anhydrides, in phosphorus-containing anhydrides"/>
    <property type="evidence" value="ECO:0007669"/>
    <property type="project" value="InterPro"/>
</dbReference>
<dbReference type="FunFam" id="3.90.79.10:FF:000035">
    <property type="entry name" value="Uridine diphosphate glucose pyrophosphatase"/>
    <property type="match status" value="1"/>
</dbReference>
<evidence type="ECO:0000256" key="8">
    <source>
        <dbReference type="PIRSR" id="PIRSR604385-3"/>
    </source>
</evidence>
<gene>
    <name evidence="9" type="ordered locus">HCW_05815</name>
</gene>
<keyword evidence="5" id="KW-0378">Hydrolase</keyword>
<dbReference type="PATRIC" id="fig|182217.3.peg.1232"/>
<evidence type="ECO:0000313" key="9">
    <source>
        <dbReference type="EMBL" id="AFI04425.1"/>
    </source>
</evidence>
<evidence type="ECO:0000256" key="5">
    <source>
        <dbReference type="ARBA" id="ARBA00022801"/>
    </source>
</evidence>
<keyword evidence="7" id="KW-0479">Metal-binding</keyword>
<dbReference type="GO" id="GO:0019693">
    <property type="term" value="P:ribose phosphate metabolic process"/>
    <property type="evidence" value="ECO:0007669"/>
    <property type="project" value="TreeGrafter"/>
</dbReference>
<evidence type="ECO:0000313" key="10">
    <source>
        <dbReference type="Proteomes" id="UP000005010"/>
    </source>
</evidence>
<keyword evidence="6 7" id="KW-0460">Magnesium</keyword>
<dbReference type="GO" id="GO:0006753">
    <property type="term" value="P:nucleoside phosphate metabolic process"/>
    <property type="evidence" value="ECO:0007669"/>
    <property type="project" value="TreeGrafter"/>
</dbReference>
<dbReference type="InterPro" id="IPR015797">
    <property type="entry name" value="NUDIX_hydrolase-like_dom_sf"/>
</dbReference>
<dbReference type="EMBL" id="CP003479">
    <property type="protein sequence ID" value="AFI04425.1"/>
    <property type="molecule type" value="Genomic_DNA"/>
</dbReference>
<name>I0ENA6_HELC0</name>
<evidence type="ECO:0008006" key="11">
    <source>
        <dbReference type="Google" id="ProtNLM"/>
    </source>
</evidence>
<comment type="cofactor">
    <cofactor evidence="1 7">
        <name>Mg(2+)</name>
        <dbReference type="ChEBI" id="CHEBI:18420"/>
    </cofactor>
</comment>
<feature type="short sequence motif" description="Nudix box" evidence="8">
    <location>
        <begin position="96"/>
        <end position="119"/>
    </location>
</feature>
<dbReference type="GO" id="GO:0046872">
    <property type="term" value="F:metal ion binding"/>
    <property type="evidence" value="ECO:0007669"/>
    <property type="project" value="UniProtKB-KW"/>
</dbReference>
<dbReference type="GO" id="GO:0005737">
    <property type="term" value="C:cytoplasm"/>
    <property type="evidence" value="ECO:0007669"/>
    <property type="project" value="UniProtKB-SubCell"/>
</dbReference>
<feature type="binding site" evidence="7">
    <location>
        <position position="165"/>
    </location>
    <ligand>
        <name>Mg(2+)</name>
        <dbReference type="ChEBI" id="CHEBI:18420"/>
        <label>1</label>
    </ligand>
</feature>
<dbReference type="SUPFAM" id="SSF55811">
    <property type="entry name" value="Nudix"/>
    <property type="match status" value="1"/>
</dbReference>
<evidence type="ECO:0000256" key="4">
    <source>
        <dbReference type="ARBA" id="ARBA00022490"/>
    </source>
</evidence>
<protein>
    <recommendedName>
        <fullName evidence="11">UDP-sugar diphosphatase</fullName>
    </recommendedName>
</protein>
<dbReference type="HOGENOM" id="CLU_062658_1_0_7"/>
<evidence type="ECO:0000256" key="7">
    <source>
        <dbReference type="PIRSR" id="PIRSR604385-2"/>
    </source>
</evidence>
<dbReference type="RefSeq" id="WP_014661295.1">
    <property type="nucleotide sequence ID" value="NC_017737.1"/>
</dbReference>
<feature type="binding site" evidence="7">
    <location>
        <position position="95"/>
    </location>
    <ligand>
        <name>Mg(2+)</name>
        <dbReference type="ChEBI" id="CHEBI:18420"/>
        <label>1</label>
    </ligand>
</feature>
<dbReference type="CDD" id="cd18887">
    <property type="entry name" value="NUDIX_UGPPase_Nudt14"/>
    <property type="match status" value="1"/>
</dbReference>
<comment type="subunit">
    <text evidence="3">Homodimer.</text>
</comment>
<evidence type="ECO:0000256" key="1">
    <source>
        <dbReference type="ARBA" id="ARBA00001946"/>
    </source>
</evidence>
<dbReference type="Proteomes" id="UP000005010">
    <property type="component" value="Chromosome"/>
</dbReference>
<dbReference type="eggNOG" id="COG0494">
    <property type="taxonomic scope" value="Bacteria"/>
</dbReference>
<evidence type="ECO:0000256" key="2">
    <source>
        <dbReference type="ARBA" id="ARBA00004496"/>
    </source>
</evidence>
<dbReference type="STRING" id="182217.HCW_05815"/>
<dbReference type="InterPro" id="IPR004385">
    <property type="entry name" value="NDP_pyrophosphatase"/>
</dbReference>
<feature type="binding site" evidence="7">
    <location>
        <position position="116"/>
    </location>
    <ligand>
        <name>Mg(2+)</name>
        <dbReference type="ChEBI" id="CHEBI:18420"/>
        <label>1</label>
    </ligand>
</feature>
<dbReference type="AlphaFoldDB" id="I0ENA6"/>
<feature type="binding site" evidence="7">
    <location>
        <position position="112"/>
    </location>
    <ligand>
        <name>Mg(2+)</name>
        <dbReference type="ChEBI" id="CHEBI:18420"/>
        <label>1</label>
    </ligand>
</feature>
<dbReference type="PANTHER" id="PTHR11839">
    <property type="entry name" value="UDP/ADP-SUGAR PYROPHOSPHATASE"/>
    <property type="match status" value="1"/>
</dbReference>
<evidence type="ECO:0000256" key="3">
    <source>
        <dbReference type="ARBA" id="ARBA00011738"/>
    </source>
</evidence>
<evidence type="ECO:0000256" key="6">
    <source>
        <dbReference type="ARBA" id="ARBA00022842"/>
    </source>
</evidence>
<reference evidence="10" key="1">
    <citation type="submission" date="2012-04" db="EMBL/GenBank/DDBJ databases">
        <title>Complete genome sequence of Helicobacter cetorum strain MIT 00-7128.</title>
        <authorList>
            <person name="Kersulyte D."/>
            <person name="Berg D.E."/>
        </authorList>
    </citation>
    <scope>NUCLEOTIDE SEQUENCE [LARGE SCALE GENOMIC DNA]</scope>
    <source>
        <strain evidence="10">MIT 00-7128</strain>
    </source>
</reference>
<sequence length="212" mass="24393">MSYFKDSLSQVSAISGVHLEPCLDSLYIQQKRMHYNEEGIKKTWDIINSLDSVAILLYELQTDCYIIVRQFRPAIYARNLNHQQELDGYTYELCAGLVDKPNKSLEEIACEEVLEECGYKIEPKNLENIGNFYSATGVSGSLQKIYYAKVSQDLKVSNGGGIDMERIEILHLKRVKALDFIMDFQYPKTTGLSYAILWHLKQFDMTCKSKDF</sequence>
<comment type="subcellular location">
    <subcellularLocation>
        <location evidence="2">Cytoplasm</location>
    </subcellularLocation>
</comment>
<proteinExistence type="predicted"/>
<dbReference type="KEGG" id="hce:HCW_05815"/>
<dbReference type="PANTHER" id="PTHR11839:SF15">
    <property type="entry name" value="URIDINE DIPHOSPHATE GLUCOSE PYROPHOSPHATASE NUDT14"/>
    <property type="match status" value="1"/>
</dbReference>
<dbReference type="NCBIfam" id="TIGR00052">
    <property type="entry name" value="nudix-type nucleoside diphosphatase, YffH/AdpP family"/>
    <property type="match status" value="1"/>
</dbReference>
<accession>I0ENA6</accession>
<keyword evidence="4" id="KW-0963">Cytoplasm</keyword>
<organism evidence="9 10">
    <name type="scientific">Helicobacter cetorum (strain ATCC BAA-429 / MIT 00-7128)</name>
    <dbReference type="NCBI Taxonomy" id="182217"/>
    <lineage>
        <taxon>Bacteria</taxon>
        <taxon>Pseudomonadati</taxon>
        <taxon>Campylobacterota</taxon>
        <taxon>Epsilonproteobacteria</taxon>
        <taxon>Campylobacterales</taxon>
        <taxon>Helicobacteraceae</taxon>
        <taxon>Helicobacter</taxon>
    </lineage>
</organism>
<keyword evidence="10" id="KW-1185">Reference proteome</keyword>
<dbReference type="Gene3D" id="3.90.79.10">
    <property type="entry name" value="Nucleoside Triphosphate Pyrophosphohydrolase"/>
    <property type="match status" value="1"/>
</dbReference>